<dbReference type="InterPro" id="IPR011993">
    <property type="entry name" value="PH-like_dom_sf"/>
</dbReference>
<dbReference type="CDD" id="cd20813">
    <property type="entry name" value="C1_ROCK"/>
    <property type="match status" value="1"/>
</dbReference>
<keyword evidence="11" id="KW-0479">Metal-binding</keyword>
<dbReference type="PANTHER" id="PTHR22988">
    <property type="entry name" value="MYOTONIC DYSTROPHY S/T KINASE-RELATED"/>
    <property type="match status" value="1"/>
</dbReference>
<keyword evidence="15" id="KW-0862">Zinc</keyword>
<evidence type="ECO:0000256" key="24">
    <source>
        <dbReference type="SAM" id="MobiDB-lite"/>
    </source>
</evidence>
<keyword evidence="13" id="KW-0863">Zinc-finger</keyword>
<dbReference type="SMART" id="SM00233">
    <property type="entry name" value="PH"/>
    <property type="match status" value="1"/>
</dbReference>
<comment type="cofactor">
    <cofactor evidence="1">
        <name>Mg(2+)</name>
        <dbReference type="ChEBI" id="CHEBI:18420"/>
    </cofactor>
</comment>
<evidence type="ECO:0000256" key="22">
    <source>
        <dbReference type="PROSITE-ProRule" id="PRU10141"/>
    </source>
</evidence>
<dbReference type="Pfam" id="PF08912">
    <property type="entry name" value="Rho_Binding"/>
    <property type="match status" value="1"/>
</dbReference>
<dbReference type="CDD" id="cd05596">
    <property type="entry name" value="STKc_ROCK"/>
    <property type="match status" value="1"/>
</dbReference>
<dbReference type="SMART" id="SM00220">
    <property type="entry name" value="S_TKc"/>
    <property type="match status" value="1"/>
</dbReference>
<gene>
    <name evidence="31" type="primary">LOC106462038</name>
</gene>
<comment type="subcellular location">
    <subcellularLocation>
        <location evidence="2">Cell membrane</location>
    </subcellularLocation>
    <subcellularLocation>
        <location evidence="3">Cytoplasm</location>
        <location evidence="3">Cytoskeleton</location>
    </subcellularLocation>
</comment>
<feature type="coiled-coil region" evidence="23">
    <location>
        <begin position="426"/>
        <end position="505"/>
    </location>
</feature>
<dbReference type="InterPro" id="IPR046349">
    <property type="entry name" value="C1-like_sf"/>
</dbReference>
<evidence type="ECO:0000256" key="15">
    <source>
        <dbReference type="ARBA" id="ARBA00022833"/>
    </source>
</evidence>
<dbReference type="PANTHER" id="PTHR22988:SF73">
    <property type="entry name" value="RHO-ASSOCIATED PROTEIN KINASE"/>
    <property type="match status" value="1"/>
</dbReference>
<dbReference type="PROSITE" id="PS51285">
    <property type="entry name" value="AGC_KINASE_CTER"/>
    <property type="match status" value="1"/>
</dbReference>
<comment type="similarity">
    <text evidence="4">Belongs to the protein kinase superfamily. AGC Ser/Thr protein kinase family.</text>
</comment>
<dbReference type="PROSITE" id="PS51859">
    <property type="entry name" value="RHO_BD"/>
    <property type="match status" value="1"/>
</dbReference>
<dbReference type="CDD" id="cd22250">
    <property type="entry name" value="ROCK_SBD"/>
    <property type="match status" value="1"/>
</dbReference>
<evidence type="ECO:0000256" key="20">
    <source>
        <dbReference type="ARBA" id="ARBA00023212"/>
    </source>
</evidence>
<dbReference type="InterPro" id="IPR000719">
    <property type="entry name" value="Prot_kinase_dom"/>
</dbReference>
<feature type="domain" description="PH" evidence="25">
    <location>
        <begin position="1121"/>
        <end position="1326"/>
    </location>
</feature>
<evidence type="ECO:0000313" key="31">
    <source>
        <dbReference type="RefSeq" id="XP_013777364.1"/>
    </source>
</evidence>
<feature type="compositionally biased region" description="Acidic residues" evidence="24">
    <location>
        <begin position="366"/>
        <end position="383"/>
    </location>
</feature>
<dbReference type="InterPro" id="IPR057529">
    <property type="entry name" value="MRCK/ROCK_PH"/>
</dbReference>
<dbReference type="InterPro" id="IPR002219">
    <property type="entry name" value="PKC_DAG/PE"/>
</dbReference>
<evidence type="ECO:0000256" key="7">
    <source>
        <dbReference type="ARBA" id="ARBA00022490"/>
    </source>
</evidence>
<evidence type="ECO:0000256" key="5">
    <source>
        <dbReference type="ARBA" id="ARBA00012513"/>
    </source>
</evidence>
<keyword evidence="17" id="KW-0460">Magnesium</keyword>
<evidence type="ECO:0000256" key="8">
    <source>
        <dbReference type="ARBA" id="ARBA00022527"/>
    </source>
</evidence>
<evidence type="ECO:0000259" key="25">
    <source>
        <dbReference type="PROSITE" id="PS50003"/>
    </source>
</evidence>
<dbReference type="PROSITE" id="PS50003">
    <property type="entry name" value="PH_DOMAIN"/>
    <property type="match status" value="1"/>
</dbReference>
<evidence type="ECO:0000256" key="1">
    <source>
        <dbReference type="ARBA" id="ARBA00001946"/>
    </source>
</evidence>
<dbReference type="InterPro" id="IPR001849">
    <property type="entry name" value="PH_domain"/>
</dbReference>
<keyword evidence="18 21" id="KW-0175">Coiled coil</keyword>
<feature type="domain" description="Protein kinase" evidence="26">
    <location>
        <begin position="81"/>
        <end position="343"/>
    </location>
</feature>
<keyword evidence="10" id="KW-0808">Transferase</keyword>
<dbReference type="SUPFAM" id="SSF57889">
    <property type="entry name" value="Cysteine-rich domain"/>
    <property type="match status" value="1"/>
</dbReference>
<feature type="region of interest" description="Disordered" evidence="24">
    <location>
        <begin position="609"/>
        <end position="632"/>
    </location>
</feature>
<keyword evidence="20" id="KW-0206">Cytoskeleton</keyword>
<dbReference type="SUPFAM" id="SSF103652">
    <property type="entry name" value="G protein-binding domain"/>
    <property type="match status" value="1"/>
</dbReference>
<dbReference type="Gene3D" id="1.20.5.730">
    <property type="entry name" value="Single helix bin"/>
    <property type="match status" value="1"/>
</dbReference>
<name>A0ABM1B968_LIMPO</name>
<dbReference type="InterPro" id="IPR000961">
    <property type="entry name" value="AGC-kinase_C"/>
</dbReference>
<dbReference type="Gene3D" id="1.10.510.10">
    <property type="entry name" value="Transferase(Phosphotransferase) domain 1"/>
    <property type="match status" value="1"/>
</dbReference>
<dbReference type="EC" id="2.7.11.1" evidence="5"/>
<evidence type="ECO:0000259" key="28">
    <source>
        <dbReference type="PROSITE" id="PS51285"/>
    </source>
</evidence>
<dbReference type="PROSITE" id="PS50011">
    <property type="entry name" value="PROTEIN_KINASE_DOM"/>
    <property type="match status" value="1"/>
</dbReference>
<evidence type="ECO:0000256" key="18">
    <source>
        <dbReference type="ARBA" id="ARBA00023054"/>
    </source>
</evidence>
<keyword evidence="8" id="KW-0723">Serine/threonine-protein kinase</keyword>
<keyword evidence="12 22" id="KW-0547">Nucleotide-binding</keyword>
<evidence type="ECO:0000256" key="3">
    <source>
        <dbReference type="ARBA" id="ARBA00004245"/>
    </source>
</evidence>
<reference evidence="31" key="1">
    <citation type="submission" date="2025-08" db="UniProtKB">
        <authorList>
            <consortium name="RefSeq"/>
        </authorList>
    </citation>
    <scope>IDENTIFICATION</scope>
    <source>
        <tissue evidence="31">Muscle</tissue>
    </source>
</reference>
<accession>A0ABM1B968</accession>
<feature type="domain" description="AGC-kinase C-terminal" evidence="28">
    <location>
        <begin position="344"/>
        <end position="414"/>
    </location>
</feature>
<dbReference type="SMART" id="SM00133">
    <property type="entry name" value="S_TK_X"/>
    <property type="match status" value="1"/>
</dbReference>
<dbReference type="InterPro" id="IPR015008">
    <property type="entry name" value="ROCK_Rho-bd_dom"/>
</dbReference>
<organism evidence="30 31">
    <name type="scientific">Limulus polyphemus</name>
    <name type="common">Atlantic horseshoe crab</name>
    <dbReference type="NCBI Taxonomy" id="6850"/>
    <lineage>
        <taxon>Eukaryota</taxon>
        <taxon>Metazoa</taxon>
        <taxon>Ecdysozoa</taxon>
        <taxon>Arthropoda</taxon>
        <taxon>Chelicerata</taxon>
        <taxon>Merostomata</taxon>
        <taxon>Xiphosura</taxon>
        <taxon>Limulidae</taxon>
        <taxon>Limulus</taxon>
    </lineage>
</organism>
<keyword evidence="14" id="KW-0418">Kinase</keyword>
<evidence type="ECO:0000256" key="12">
    <source>
        <dbReference type="ARBA" id="ARBA00022741"/>
    </source>
</evidence>
<evidence type="ECO:0000256" key="9">
    <source>
        <dbReference type="ARBA" id="ARBA00022553"/>
    </source>
</evidence>
<evidence type="ECO:0000256" key="16">
    <source>
        <dbReference type="ARBA" id="ARBA00022840"/>
    </source>
</evidence>
<dbReference type="Gene3D" id="1.20.5.340">
    <property type="match status" value="1"/>
</dbReference>
<feature type="compositionally biased region" description="Polar residues" evidence="24">
    <location>
        <begin position="1333"/>
        <end position="1358"/>
    </location>
</feature>
<dbReference type="Gene3D" id="3.30.60.20">
    <property type="match status" value="1"/>
</dbReference>
<dbReference type="SUPFAM" id="SSF50729">
    <property type="entry name" value="PH domain-like"/>
    <property type="match status" value="1"/>
</dbReference>
<dbReference type="InterPro" id="IPR017441">
    <property type="entry name" value="Protein_kinase_ATP_BS"/>
</dbReference>
<evidence type="ECO:0000256" key="19">
    <source>
        <dbReference type="ARBA" id="ARBA00023136"/>
    </source>
</evidence>
<dbReference type="SUPFAM" id="SSF56112">
    <property type="entry name" value="Protein kinase-like (PK-like)"/>
    <property type="match status" value="1"/>
</dbReference>
<dbReference type="GeneID" id="106462038"/>
<evidence type="ECO:0000259" key="27">
    <source>
        <dbReference type="PROSITE" id="PS50081"/>
    </source>
</evidence>
<feature type="region of interest" description="Disordered" evidence="24">
    <location>
        <begin position="1332"/>
        <end position="1369"/>
    </location>
</feature>
<dbReference type="InterPro" id="IPR050839">
    <property type="entry name" value="Rho-assoc_Ser/Thr_Kinase"/>
</dbReference>
<evidence type="ECO:0000259" key="26">
    <source>
        <dbReference type="PROSITE" id="PS50011"/>
    </source>
</evidence>
<evidence type="ECO:0000256" key="4">
    <source>
        <dbReference type="ARBA" id="ARBA00009903"/>
    </source>
</evidence>
<dbReference type="PROSITE" id="PS50081">
    <property type="entry name" value="ZF_DAG_PE_2"/>
    <property type="match status" value="1"/>
</dbReference>
<evidence type="ECO:0000256" key="21">
    <source>
        <dbReference type="PROSITE-ProRule" id="PRU01206"/>
    </source>
</evidence>
<keyword evidence="16 22" id="KW-0067">ATP-binding</keyword>
<feature type="domain" description="Phorbol-ester/DAG-type" evidence="27">
    <location>
        <begin position="1237"/>
        <end position="1292"/>
    </location>
</feature>
<evidence type="ECO:0000256" key="2">
    <source>
        <dbReference type="ARBA" id="ARBA00004236"/>
    </source>
</evidence>
<evidence type="ECO:0000256" key="6">
    <source>
        <dbReference type="ARBA" id="ARBA00022475"/>
    </source>
</evidence>
<evidence type="ECO:0000256" key="14">
    <source>
        <dbReference type="ARBA" id="ARBA00022777"/>
    </source>
</evidence>
<keyword evidence="9" id="KW-0597">Phosphoprotein</keyword>
<evidence type="ECO:0000256" key="13">
    <source>
        <dbReference type="ARBA" id="ARBA00022771"/>
    </source>
</evidence>
<protein>
    <recommendedName>
        <fullName evidence="5">non-specific serine/threonine protein kinase</fullName>
        <ecNumber evidence="5">2.7.11.1</ecNumber>
    </recommendedName>
</protein>
<keyword evidence="19" id="KW-0472">Membrane</keyword>
<feature type="domain" description="RhoBD" evidence="29">
    <location>
        <begin position="953"/>
        <end position="1021"/>
    </location>
</feature>
<dbReference type="InterPro" id="IPR008271">
    <property type="entry name" value="Ser/Thr_kinase_AS"/>
</dbReference>
<dbReference type="Pfam" id="PF25346">
    <property type="entry name" value="PH_MRCK"/>
    <property type="match status" value="1"/>
</dbReference>
<sequence>MNRMDVIQDVERKRRLQELEERLVDHMSEINIDGLLDTVQALILDCDHLALRRMKNFESFLNRYELPGRNVVSCRMKPSDFIVIKTIGRGAFGEVQLVRQKSTRQVYAMKLLSKFEMIKRSDSAFFWEERFIMAHANTDWIVKLHFAFQDSKYLYMVMDYMPGGDLVNLMSNYDVPEKWAKFYCAEVVLAVDAIHSMGFVHRDVKPDNMLLDKHGHLKLADFGTCMRMDQDGLVRSDTAVGTPDYISPEVLKSQGGEGLYGRECDWWSVGVFLYEMLVGDTPFYADSLVGTYGKIMDHKNSLHFPEDIEISTDAKMLICAFLTDRSQRLGRNGIDEIKRRRFFHNDQWTFENIRECVPPVVPELASDDDTSNFDEIEKDDSSEESFPPPKTFAGNNLPFIGFTYSGDYQLLSGKRKHHEAIDESLSQDVRNKLESLENELYNLRNQNEELEQKYRMSLTQMEKFAHQENTIYSIRNENRELEKDNALLRHDLREVQRKLENEIESKRKGEVKLQELRTKLEQEQGLRVHLSSSSQQASDKVAAFEKQIRELNEKLKMEAENNNKLKKTNNELSLSNASKDQTVQELNEKLAAAQNTKISQEREIVELETKIEKERSSRSQASDRSQELENQRQVLQQEIERLREREATYTLENQKLNDKHIEMEKQRAMLELEVKNLQNKYEQEAATHQEDIANFTADKKRLLSSTEEANMEAIQSLKTKLSEEKNLRQKAESISQEKERQISMLSVDYRSLQQQLQKVEGECRQEVDKVKALTIQLEDEVQKRNGLQAEMSAQLTDLNLTRNRERQQTKEVLELREYVKNLQEELKETKISKSSNEFHMKDLQDQLEAEQYFSTLYKTQVKENKEELEEKERVVQELQEERDGLLHQLELANARAESEALARRIAEETISDLEKEKMMKDIEIKELISRHRIDLSNKDVVISSIKDKEADIKKNLEQISKEKDELNDKLKSTFEELKNTLNQSQGTDGKLDQLQKQLNTEKMLKQQAVNKLAEIVNRKDFSGKMKNKANAADLRRKEKECRKLQQELTLERDKYNQMVTRFQKELAEIQTTLVEETQIKNKLQMELDSKDSEIEQLQQKLSLFCSETASINSGPDNETDDGITEGWLSIPSKQNIRRHGWKKQFVVVSSRKILFYNSEADKANSDPTVVLDLSKLFHVRSVTQGDVIRADAKDIPRIFQLLYAGEGESRKQGDTSLLPEVQLPKDLMQPGTFDHKGHEFVSISFHMPTTCEVCPRPLWHMFKPPPALECRRCRVKVHKDHLDKKEEVIAPCKVNYDPNSAKEMLLLASTVLEQQLWVSRLRKKIEKCGYAANQETRASPRSSMRSTNKYQPQKSSTLPPFGYSASMRK</sequence>
<dbReference type="PROSITE" id="PS00107">
    <property type="entry name" value="PROTEIN_KINASE_ATP"/>
    <property type="match status" value="1"/>
</dbReference>
<dbReference type="PROSITE" id="PS00108">
    <property type="entry name" value="PROTEIN_KINASE_ST"/>
    <property type="match status" value="1"/>
</dbReference>
<evidence type="ECO:0000256" key="11">
    <source>
        <dbReference type="ARBA" id="ARBA00022723"/>
    </source>
</evidence>
<dbReference type="CDD" id="cd01242">
    <property type="entry name" value="PH_ROCK"/>
    <property type="match status" value="1"/>
</dbReference>
<proteinExistence type="inferred from homology"/>
<evidence type="ECO:0000259" key="29">
    <source>
        <dbReference type="PROSITE" id="PS51859"/>
    </source>
</evidence>
<dbReference type="InterPro" id="IPR011009">
    <property type="entry name" value="Kinase-like_dom_sf"/>
</dbReference>
<evidence type="ECO:0000313" key="30">
    <source>
        <dbReference type="Proteomes" id="UP000694941"/>
    </source>
</evidence>
<evidence type="ECO:0000256" key="10">
    <source>
        <dbReference type="ARBA" id="ARBA00022679"/>
    </source>
</evidence>
<dbReference type="Gene3D" id="3.30.200.20">
    <property type="entry name" value="Phosphorylase Kinase, domain 1"/>
    <property type="match status" value="1"/>
</dbReference>
<feature type="binding site" evidence="22">
    <location>
        <position position="110"/>
    </location>
    <ligand>
        <name>ATP</name>
        <dbReference type="ChEBI" id="CHEBI:30616"/>
    </ligand>
</feature>
<feature type="region of interest" description="Disordered" evidence="24">
    <location>
        <begin position="366"/>
        <end position="390"/>
    </location>
</feature>
<dbReference type="Proteomes" id="UP000694941">
    <property type="component" value="Unplaced"/>
</dbReference>
<feature type="coiled-coil region" evidence="23">
    <location>
        <begin position="858"/>
        <end position="1100"/>
    </location>
</feature>
<dbReference type="RefSeq" id="XP_013777364.1">
    <property type="nucleotide sequence ID" value="XM_013921910.2"/>
</dbReference>
<evidence type="ECO:0000256" key="23">
    <source>
        <dbReference type="SAM" id="Coils"/>
    </source>
</evidence>
<keyword evidence="7" id="KW-0963">Cytoplasm</keyword>
<dbReference type="Gene3D" id="2.30.29.30">
    <property type="entry name" value="Pleckstrin-homology domain (PH domain)/Phosphotyrosine-binding domain (PTB)"/>
    <property type="match status" value="1"/>
</dbReference>
<keyword evidence="6" id="KW-1003">Cell membrane</keyword>
<dbReference type="SMART" id="SM00109">
    <property type="entry name" value="C1"/>
    <property type="match status" value="1"/>
</dbReference>
<evidence type="ECO:0000256" key="17">
    <source>
        <dbReference type="ARBA" id="ARBA00022842"/>
    </source>
</evidence>
<keyword evidence="30" id="KW-1185">Reference proteome</keyword>
<dbReference type="Pfam" id="PF00069">
    <property type="entry name" value="Pkinase"/>
    <property type="match status" value="1"/>
</dbReference>